<keyword evidence="1" id="KW-0732">Signal</keyword>
<sequence>MLKKLCAVSMIAAAIAFTGCETMPNASSTIETANLVQLQNRTWIATHIGNTEIKTAPTAHNIPSLQFDAATKRVSGADGCNRIMGSYEAGRDTLVLGQMAGTKMACLDNNNVSQQFNEALTKVANYQVFGKTLKLLDRHGNLLIQFSSPVQPR</sequence>
<proteinExistence type="predicted"/>
<name>A0A4R0EJ98_9GAMM</name>
<evidence type="ECO:0000259" key="2">
    <source>
        <dbReference type="Pfam" id="PF03724"/>
    </source>
</evidence>
<dbReference type="Pfam" id="PF03724">
    <property type="entry name" value="META"/>
    <property type="match status" value="1"/>
</dbReference>
<dbReference type="RefSeq" id="WP_067722055.1">
    <property type="nucleotide sequence ID" value="NZ_JABERH010000004.1"/>
</dbReference>
<dbReference type="Proteomes" id="UP000532147">
    <property type="component" value="Unassembled WGS sequence"/>
</dbReference>
<dbReference type="Proteomes" id="UP000291380">
    <property type="component" value="Unassembled WGS sequence"/>
</dbReference>
<accession>A0A4R0EJ98</accession>
<dbReference type="InterPro" id="IPR038670">
    <property type="entry name" value="HslJ-like_sf"/>
</dbReference>
<dbReference type="InterPro" id="IPR005184">
    <property type="entry name" value="DUF306_Meta_HslJ"/>
</dbReference>
<reference evidence="4 5" key="1">
    <citation type="submission" date="2019-02" db="EMBL/GenBank/DDBJ databases">
        <title>High diversity of culturable Acinetobacter species in natural soil and water ecosystems.</title>
        <authorList>
            <person name="Radolfova-Krizova L."/>
            <person name="Nemec A."/>
        </authorList>
    </citation>
    <scope>NUCLEOTIDE SEQUENCE [LARGE SCALE GENOMIC DNA]</scope>
    <source>
        <strain evidence="4 5">ANC 4281</strain>
    </source>
</reference>
<dbReference type="InterPro" id="IPR053147">
    <property type="entry name" value="Hsp_HslJ-like"/>
</dbReference>
<reference evidence="3 6" key="2">
    <citation type="submission" date="2020-04" db="EMBL/GenBank/DDBJ databases">
        <title>Acinetobacter Taxon 24.</title>
        <authorList>
            <person name="Nemec A."/>
            <person name="Radolfova-Krizova L."/>
            <person name="Higgins P.G."/>
            <person name="Spanelova P."/>
        </authorList>
    </citation>
    <scope>NUCLEOTIDE SEQUENCE [LARGE SCALE GENOMIC DNA]</scope>
    <source>
        <strain evidence="3 6">ANC 4280</strain>
    </source>
</reference>
<dbReference type="Gene3D" id="2.40.128.270">
    <property type="match status" value="1"/>
</dbReference>
<comment type="caution">
    <text evidence="4">The sequence shown here is derived from an EMBL/GenBank/DDBJ whole genome shotgun (WGS) entry which is preliminary data.</text>
</comment>
<dbReference type="EMBL" id="SJOA01000019">
    <property type="protein sequence ID" value="TCB57162.1"/>
    <property type="molecule type" value="Genomic_DNA"/>
</dbReference>
<dbReference type="OrthoDB" id="5348860at2"/>
<feature type="chain" id="PRO_5033445943" evidence="1">
    <location>
        <begin position="19"/>
        <end position="153"/>
    </location>
</feature>
<dbReference type="AlphaFoldDB" id="A0A4R0EJ98"/>
<evidence type="ECO:0000313" key="6">
    <source>
        <dbReference type="Proteomes" id="UP000532147"/>
    </source>
</evidence>
<feature type="domain" description="DUF306" evidence="2">
    <location>
        <begin position="37"/>
        <end position="146"/>
    </location>
</feature>
<evidence type="ECO:0000313" key="3">
    <source>
        <dbReference type="EMBL" id="NNH37658.1"/>
    </source>
</evidence>
<feature type="signal peptide" evidence="1">
    <location>
        <begin position="1"/>
        <end position="18"/>
    </location>
</feature>
<dbReference type="PROSITE" id="PS51257">
    <property type="entry name" value="PROKAR_LIPOPROTEIN"/>
    <property type="match status" value="1"/>
</dbReference>
<dbReference type="PANTHER" id="PTHR35535:SF1">
    <property type="entry name" value="HEAT SHOCK PROTEIN HSLJ"/>
    <property type="match status" value="1"/>
</dbReference>
<dbReference type="PANTHER" id="PTHR35535">
    <property type="entry name" value="HEAT SHOCK PROTEIN HSLJ"/>
    <property type="match status" value="1"/>
</dbReference>
<evidence type="ECO:0000256" key="1">
    <source>
        <dbReference type="SAM" id="SignalP"/>
    </source>
</evidence>
<protein>
    <submittedName>
        <fullName evidence="4">META domain-containing protein</fullName>
    </submittedName>
</protein>
<gene>
    <name evidence="4" type="ORF">E0H85_13255</name>
    <name evidence="3" type="ORF">HLH11_03155</name>
</gene>
<dbReference type="EMBL" id="JABERH010000004">
    <property type="protein sequence ID" value="NNH37658.1"/>
    <property type="molecule type" value="Genomic_DNA"/>
</dbReference>
<evidence type="ECO:0000313" key="4">
    <source>
        <dbReference type="EMBL" id="TCB57162.1"/>
    </source>
</evidence>
<evidence type="ECO:0000313" key="5">
    <source>
        <dbReference type="Proteomes" id="UP000291380"/>
    </source>
</evidence>
<organism evidence="4 5">
    <name type="scientific">Acinetobacter terrae</name>
    <dbReference type="NCBI Taxonomy" id="2731247"/>
    <lineage>
        <taxon>Bacteria</taxon>
        <taxon>Pseudomonadati</taxon>
        <taxon>Pseudomonadota</taxon>
        <taxon>Gammaproteobacteria</taxon>
        <taxon>Moraxellales</taxon>
        <taxon>Moraxellaceae</taxon>
        <taxon>Acinetobacter</taxon>
        <taxon>Acinetobacter Taxon 24</taxon>
    </lineage>
</organism>